<dbReference type="EMBL" id="LNZA01000012">
    <property type="protein sequence ID" value="KTD70831.1"/>
    <property type="molecule type" value="Genomic_DNA"/>
</dbReference>
<dbReference type="PROSITE" id="PS01076">
    <property type="entry name" value="ACETATE_KINASE_2"/>
    <property type="match status" value="1"/>
</dbReference>
<dbReference type="InterPro" id="IPR000890">
    <property type="entry name" value="Aliphatic_acid_kin_short-chain"/>
</dbReference>
<dbReference type="GO" id="GO:0008776">
    <property type="term" value="F:acetate kinase activity"/>
    <property type="evidence" value="ECO:0007669"/>
    <property type="project" value="UniProtKB-UniRule"/>
</dbReference>
<dbReference type="EC" id="2.7.2.1" evidence="9"/>
<keyword evidence="5 9" id="KW-0547">Nucleotide-binding</keyword>
<evidence type="ECO:0000256" key="4">
    <source>
        <dbReference type="ARBA" id="ARBA00022723"/>
    </source>
</evidence>
<feature type="binding site" evidence="9">
    <location>
        <begin position="217"/>
        <end position="221"/>
    </location>
    <ligand>
        <name>ATP</name>
        <dbReference type="ChEBI" id="CHEBI:30616"/>
    </ligand>
</feature>
<name>A0A0W0ZNM5_9GAMM</name>
<dbReference type="UniPathway" id="UPA00340">
    <property type="reaction ID" value="UER00458"/>
</dbReference>
<evidence type="ECO:0000256" key="9">
    <source>
        <dbReference type="HAMAP-Rule" id="MF_00020"/>
    </source>
</evidence>
<dbReference type="InterPro" id="IPR043129">
    <property type="entry name" value="ATPase_NBD"/>
</dbReference>
<dbReference type="Proteomes" id="UP000054693">
    <property type="component" value="Unassembled WGS sequence"/>
</dbReference>
<comment type="cofactor">
    <cofactor evidence="9">
        <name>Mg(2+)</name>
        <dbReference type="ChEBI" id="CHEBI:18420"/>
    </cofactor>
    <cofactor evidence="9">
        <name>Mn(2+)</name>
        <dbReference type="ChEBI" id="CHEBI:29035"/>
    </cofactor>
    <text evidence="9">Mg(2+). Can also accept Mn(2+).</text>
</comment>
<feature type="binding site" evidence="9">
    <location>
        <position position="388"/>
    </location>
    <ligand>
        <name>Mg(2+)</name>
        <dbReference type="ChEBI" id="CHEBI:18420"/>
    </ligand>
</feature>
<keyword evidence="4 9" id="KW-0479">Metal-binding</keyword>
<organism evidence="11 12">
    <name type="scientific">Legionella tucsonensis</name>
    <dbReference type="NCBI Taxonomy" id="40335"/>
    <lineage>
        <taxon>Bacteria</taxon>
        <taxon>Pseudomonadati</taxon>
        <taxon>Pseudomonadota</taxon>
        <taxon>Gammaproteobacteria</taxon>
        <taxon>Legionellales</taxon>
        <taxon>Legionellaceae</taxon>
        <taxon>Legionella</taxon>
    </lineage>
</organism>
<evidence type="ECO:0000256" key="7">
    <source>
        <dbReference type="ARBA" id="ARBA00022840"/>
    </source>
</evidence>
<dbReference type="Pfam" id="PF00871">
    <property type="entry name" value="Acetate_kinase"/>
    <property type="match status" value="1"/>
</dbReference>
<evidence type="ECO:0000313" key="12">
    <source>
        <dbReference type="Proteomes" id="UP000054693"/>
    </source>
</evidence>
<dbReference type="PIRSF" id="PIRSF000722">
    <property type="entry name" value="Acetate_prop_kin"/>
    <property type="match status" value="1"/>
</dbReference>
<keyword evidence="6 9" id="KW-0418">Kinase</keyword>
<dbReference type="GO" id="GO:0000287">
    <property type="term" value="F:magnesium ion binding"/>
    <property type="evidence" value="ECO:0007669"/>
    <property type="project" value="UniProtKB-UniRule"/>
</dbReference>
<evidence type="ECO:0000313" key="11">
    <source>
        <dbReference type="EMBL" id="KTD70831.1"/>
    </source>
</evidence>
<dbReference type="InterPro" id="IPR023865">
    <property type="entry name" value="Aliphatic_acid_kinase_CS"/>
</dbReference>
<comment type="pathway">
    <text evidence="9">Metabolic intermediate biosynthesis; acetyl-CoA biosynthesis; acetyl-CoA from acetate: step 1/2.</text>
</comment>
<keyword evidence="8 9" id="KW-0460">Magnesium</keyword>
<keyword evidence="12" id="KW-1185">Reference proteome</keyword>
<protein>
    <recommendedName>
        <fullName evidence="9">Acetate kinase</fullName>
        <ecNumber evidence="9">2.7.2.1</ecNumber>
    </recommendedName>
    <alternativeName>
        <fullName evidence="9">Acetokinase</fullName>
    </alternativeName>
</protein>
<proteinExistence type="inferred from homology"/>
<feature type="binding site" evidence="9">
    <location>
        <position position="21"/>
    </location>
    <ligand>
        <name>Mg(2+)</name>
        <dbReference type="ChEBI" id="CHEBI:18420"/>
    </ligand>
</feature>
<dbReference type="AlphaFoldDB" id="A0A0W0ZNM5"/>
<accession>A0A0W0ZNM5</accession>
<dbReference type="SUPFAM" id="SSF53067">
    <property type="entry name" value="Actin-like ATPase domain"/>
    <property type="match status" value="2"/>
</dbReference>
<evidence type="ECO:0000256" key="6">
    <source>
        <dbReference type="ARBA" id="ARBA00022777"/>
    </source>
</evidence>
<dbReference type="GO" id="GO:0005829">
    <property type="term" value="C:cytosol"/>
    <property type="evidence" value="ECO:0007669"/>
    <property type="project" value="TreeGrafter"/>
</dbReference>
<comment type="function">
    <text evidence="9">Catalyzes the formation of acetyl phosphate from acetate and ATP. Can also catalyze the reverse reaction.</text>
</comment>
<feature type="binding site" evidence="9">
    <location>
        <begin position="337"/>
        <end position="341"/>
    </location>
    <ligand>
        <name>ATP</name>
        <dbReference type="ChEBI" id="CHEBI:30616"/>
    </ligand>
</feature>
<feature type="site" description="Transition state stabilizer" evidence="9">
    <location>
        <position position="250"/>
    </location>
</feature>
<comment type="similarity">
    <text evidence="1 9 10">Belongs to the acetokinase family.</text>
</comment>
<dbReference type="PATRIC" id="fig|40335.7.peg.3039"/>
<comment type="caution">
    <text evidence="11">The sequence shown here is derived from an EMBL/GenBank/DDBJ whole genome shotgun (WGS) entry which is preliminary data.</text>
</comment>
<dbReference type="HAMAP" id="MF_00020">
    <property type="entry name" value="Acetate_kinase"/>
    <property type="match status" value="1"/>
</dbReference>
<dbReference type="PANTHER" id="PTHR21060">
    <property type="entry name" value="ACETATE KINASE"/>
    <property type="match status" value="1"/>
</dbReference>
<dbReference type="STRING" id="40335.Ltuc_2842"/>
<reference evidence="11 12" key="1">
    <citation type="submission" date="2015-11" db="EMBL/GenBank/DDBJ databases">
        <title>Genomic analysis of 38 Legionella species identifies large and diverse effector repertoires.</title>
        <authorList>
            <person name="Burstein D."/>
            <person name="Amaro F."/>
            <person name="Zusman T."/>
            <person name="Lifshitz Z."/>
            <person name="Cohen O."/>
            <person name="Gilbert J.A."/>
            <person name="Pupko T."/>
            <person name="Shuman H.A."/>
            <person name="Segal G."/>
        </authorList>
    </citation>
    <scope>NUCLEOTIDE SEQUENCE [LARGE SCALE GENOMIC DNA]</scope>
    <source>
        <strain evidence="11 12">ATCC 49180</strain>
    </source>
</reference>
<comment type="subunit">
    <text evidence="9">Homodimer.</text>
</comment>
<evidence type="ECO:0000256" key="8">
    <source>
        <dbReference type="ARBA" id="ARBA00022842"/>
    </source>
</evidence>
<evidence type="ECO:0000256" key="2">
    <source>
        <dbReference type="ARBA" id="ARBA00022490"/>
    </source>
</evidence>
<keyword evidence="7 9" id="KW-0067">ATP-binding</keyword>
<feature type="binding site" evidence="9">
    <location>
        <position position="28"/>
    </location>
    <ligand>
        <name>ATP</name>
        <dbReference type="ChEBI" id="CHEBI:30616"/>
    </ligand>
</feature>
<keyword evidence="2 9" id="KW-0963">Cytoplasm</keyword>
<dbReference type="GO" id="GO:0006083">
    <property type="term" value="P:acetate metabolic process"/>
    <property type="evidence" value="ECO:0007669"/>
    <property type="project" value="TreeGrafter"/>
</dbReference>
<dbReference type="Gene3D" id="3.30.420.40">
    <property type="match status" value="2"/>
</dbReference>
<dbReference type="InterPro" id="IPR004372">
    <property type="entry name" value="Ac/propionate_kinase"/>
</dbReference>
<feature type="binding site" evidence="9">
    <location>
        <position position="102"/>
    </location>
    <ligand>
        <name>substrate</name>
    </ligand>
</feature>
<dbReference type="GO" id="GO:0006085">
    <property type="term" value="P:acetyl-CoA biosynthetic process"/>
    <property type="evidence" value="ECO:0007669"/>
    <property type="project" value="UniProtKB-UniRule"/>
</dbReference>
<evidence type="ECO:0000256" key="10">
    <source>
        <dbReference type="RuleBase" id="RU003835"/>
    </source>
</evidence>
<dbReference type="GO" id="GO:0005524">
    <property type="term" value="F:ATP binding"/>
    <property type="evidence" value="ECO:0007669"/>
    <property type="project" value="UniProtKB-KW"/>
</dbReference>
<evidence type="ECO:0000256" key="3">
    <source>
        <dbReference type="ARBA" id="ARBA00022679"/>
    </source>
</evidence>
<sequence length="405" mass="45739">MRFHHLYSCDIMDNNHIVVLNSGSSSIKFAVYALNASLPKLLYGIVENICESPVLKLYDENNVLVRENHFEKDRSYSYFYELLFSALKTNQFGFQISAVGHRVVHGGNEFHTPVFLSTDIIKKLKEFIPFAPLHQAYNLEAIESINKLYPELQQIACFDTAFHKTHPKTADLFGLPRKYFAAGIKRYGFHGLSYEFIMHQLKSINPQKYMGRIVIAHLGNGASMCAVKEGKSIDSTMGFSALDGLVMGTRCGNIDPGVILYLLQSEKMSPDKIQNLLYKESGLLGISGVTYNMQKLLENESLHAKEAIDLFVYRIRRELGALTAALGGLDVLVFTGGIGENAWQIRQAVCQDSEWLGIKIDTILNKKKQLMISTPKSFVNIYTIPTDEEWIIANHCFHLIKNKEL</sequence>
<comment type="catalytic activity">
    <reaction evidence="9">
        <text>acetate + ATP = acetyl phosphate + ADP</text>
        <dbReference type="Rhea" id="RHEA:11352"/>
        <dbReference type="ChEBI" id="CHEBI:22191"/>
        <dbReference type="ChEBI" id="CHEBI:30089"/>
        <dbReference type="ChEBI" id="CHEBI:30616"/>
        <dbReference type="ChEBI" id="CHEBI:456216"/>
        <dbReference type="EC" id="2.7.2.1"/>
    </reaction>
</comment>
<feature type="site" description="Transition state stabilizer" evidence="9">
    <location>
        <position position="190"/>
    </location>
</feature>
<evidence type="ECO:0000256" key="1">
    <source>
        <dbReference type="ARBA" id="ARBA00008748"/>
    </source>
</evidence>
<comment type="subcellular location">
    <subcellularLocation>
        <location evidence="9">Cytoplasm</location>
    </subcellularLocation>
</comment>
<dbReference type="NCBIfam" id="TIGR00016">
    <property type="entry name" value="ackA"/>
    <property type="match status" value="1"/>
</dbReference>
<comment type="caution">
    <text evidence="9">Lacks conserved residue(s) required for the propagation of feature annotation.</text>
</comment>
<dbReference type="PRINTS" id="PR00471">
    <property type="entry name" value="ACETATEKNASE"/>
</dbReference>
<evidence type="ECO:0000256" key="5">
    <source>
        <dbReference type="ARBA" id="ARBA00022741"/>
    </source>
</evidence>
<dbReference type="PANTHER" id="PTHR21060:SF21">
    <property type="entry name" value="ACETATE KINASE"/>
    <property type="match status" value="1"/>
</dbReference>
<keyword evidence="3 9" id="KW-0808">Transferase</keyword>
<gene>
    <name evidence="9 11" type="primary">ackA</name>
    <name evidence="11" type="ORF">Ltuc_2842</name>
</gene>
<dbReference type="PROSITE" id="PS01075">
    <property type="entry name" value="ACETATE_KINASE_1"/>
    <property type="match status" value="1"/>
</dbReference>
<feature type="active site" description="Proton donor/acceptor" evidence="9">
    <location>
        <position position="159"/>
    </location>
</feature>